<dbReference type="Proteomes" id="UP000652761">
    <property type="component" value="Unassembled WGS sequence"/>
</dbReference>
<proteinExistence type="predicted"/>
<accession>A0A843UZ62</accession>
<comment type="caution">
    <text evidence="1">The sequence shown here is derived from an EMBL/GenBank/DDBJ whole genome shotgun (WGS) entry which is preliminary data.</text>
</comment>
<dbReference type="OrthoDB" id="667091at2759"/>
<evidence type="ECO:0000313" key="2">
    <source>
        <dbReference type="Proteomes" id="UP000652761"/>
    </source>
</evidence>
<dbReference type="EMBL" id="NMUH01001024">
    <property type="protein sequence ID" value="MQL88036.1"/>
    <property type="molecule type" value="Genomic_DNA"/>
</dbReference>
<dbReference type="AlphaFoldDB" id="A0A843UZ62"/>
<name>A0A843UZ62_COLES</name>
<keyword evidence="2" id="KW-1185">Reference proteome</keyword>
<reference evidence="1" key="1">
    <citation type="submission" date="2017-07" db="EMBL/GenBank/DDBJ databases">
        <title>Taro Niue Genome Assembly and Annotation.</title>
        <authorList>
            <person name="Atibalentja N."/>
            <person name="Keating K."/>
            <person name="Fields C.J."/>
        </authorList>
    </citation>
    <scope>NUCLEOTIDE SEQUENCE</scope>
    <source>
        <strain evidence="1">Niue_2</strain>
        <tissue evidence="1">Leaf</tissue>
    </source>
</reference>
<evidence type="ECO:0000313" key="1">
    <source>
        <dbReference type="EMBL" id="MQL88036.1"/>
    </source>
</evidence>
<organism evidence="1 2">
    <name type="scientific">Colocasia esculenta</name>
    <name type="common">Wild taro</name>
    <name type="synonym">Arum esculentum</name>
    <dbReference type="NCBI Taxonomy" id="4460"/>
    <lineage>
        <taxon>Eukaryota</taxon>
        <taxon>Viridiplantae</taxon>
        <taxon>Streptophyta</taxon>
        <taxon>Embryophyta</taxon>
        <taxon>Tracheophyta</taxon>
        <taxon>Spermatophyta</taxon>
        <taxon>Magnoliopsida</taxon>
        <taxon>Liliopsida</taxon>
        <taxon>Araceae</taxon>
        <taxon>Aroideae</taxon>
        <taxon>Colocasieae</taxon>
        <taxon>Colocasia</taxon>
    </lineage>
</organism>
<gene>
    <name evidence="1" type="ORF">Taro_020590</name>
</gene>
<sequence>MPLTLSQRQETAVEFFWTEQSLLYINFARRLLFAILVEDDSLEEDVINAVCSKQQMEEGRPCIPRRMMNTSQHTGEVWANSILTGHEKRCYNVFARVVRLGGPAVGPKVLTGLAAVNATEACAAF</sequence>
<protein>
    <submittedName>
        <fullName evidence="1">Uncharacterized protein</fullName>
    </submittedName>
</protein>